<dbReference type="PRINTS" id="PR00413">
    <property type="entry name" value="HADHALOGNASE"/>
</dbReference>
<evidence type="ECO:0000256" key="6">
    <source>
        <dbReference type="ARBA" id="ARBA00022723"/>
    </source>
</evidence>
<dbReference type="EC" id="3.1.3.18" evidence="5 10"/>
<evidence type="ECO:0000313" key="11">
    <source>
        <dbReference type="EMBL" id="MBB5090710.1"/>
    </source>
</evidence>
<dbReference type="HAMAP" id="MF_00495">
    <property type="entry name" value="GPH_hydrolase_bact"/>
    <property type="match status" value="1"/>
</dbReference>
<evidence type="ECO:0000256" key="9">
    <source>
        <dbReference type="ARBA" id="ARBA00023277"/>
    </source>
</evidence>
<dbReference type="GO" id="GO:0008967">
    <property type="term" value="F:phosphoglycolate phosphatase activity"/>
    <property type="evidence" value="ECO:0007669"/>
    <property type="project" value="UniProtKB-UniRule"/>
</dbReference>
<dbReference type="GO" id="GO:0046872">
    <property type="term" value="F:metal ion binding"/>
    <property type="evidence" value="ECO:0007669"/>
    <property type="project" value="UniProtKB-KW"/>
</dbReference>
<dbReference type="SFLD" id="SFLDG01135">
    <property type="entry name" value="C1.5.6:_HAD__Beta-PGM__Phospha"/>
    <property type="match status" value="1"/>
</dbReference>
<dbReference type="FunFam" id="3.40.50.1000:FF:000022">
    <property type="entry name" value="Phosphoglycolate phosphatase"/>
    <property type="match status" value="1"/>
</dbReference>
<comment type="catalytic activity">
    <reaction evidence="1 10">
        <text>2-phosphoglycolate + H2O = glycolate + phosphate</text>
        <dbReference type="Rhea" id="RHEA:14369"/>
        <dbReference type="ChEBI" id="CHEBI:15377"/>
        <dbReference type="ChEBI" id="CHEBI:29805"/>
        <dbReference type="ChEBI" id="CHEBI:43474"/>
        <dbReference type="ChEBI" id="CHEBI:58033"/>
        <dbReference type="EC" id="3.1.3.18"/>
    </reaction>
</comment>
<dbReference type="InterPro" id="IPR023214">
    <property type="entry name" value="HAD_sf"/>
</dbReference>
<dbReference type="InterPro" id="IPR037512">
    <property type="entry name" value="PGPase_prok"/>
</dbReference>
<protein>
    <recommendedName>
        <fullName evidence="5 10">Phosphoglycolate phosphatase</fullName>
        <shortName evidence="10">PGP</shortName>
        <shortName evidence="10">PGPase</shortName>
        <ecNumber evidence="5 10">3.1.3.18</ecNumber>
    </recommendedName>
</protein>
<dbReference type="PANTHER" id="PTHR43434:SF1">
    <property type="entry name" value="PHOSPHOGLYCOLATE PHOSPHATASE"/>
    <property type="match status" value="1"/>
</dbReference>
<evidence type="ECO:0000256" key="8">
    <source>
        <dbReference type="ARBA" id="ARBA00022842"/>
    </source>
</evidence>
<keyword evidence="6 10" id="KW-0479">Metal-binding</keyword>
<evidence type="ECO:0000256" key="1">
    <source>
        <dbReference type="ARBA" id="ARBA00000830"/>
    </source>
</evidence>
<dbReference type="NCBIfam" id="TIGR01549">
    <property type="entry name" value="HAD-SF-IA-v1"/>
    <property type="match status" value="1"/>
</dbReference>
<sequence length="238" mass="25896">MSHSSATTTAQPVIVFDLDGTLVDTAPDLLDSLNHCLIAGGLTPADPVSLRKFVGSGAKVMIERAYQAQNRQLTDEDMKQLFALFMEHYNGNMPGKSAFYPGVLNSLDRLSAAGYVLAVCTNKFEISAKALLERMGEAHRFAAICGQDTFPYRKPDPRHLTDTIAQAKGDRYQAVMVGDSRADIDAAKAAGIPVIAVDFGYTDLHVSHFEPSRIISHFDEMTLDMISDLLEAAKEAAE</sequence>
<comment type="pathway">
    <text evidence="3 10">Organic acid metabolism; glycolate biosynthesis; glycolate from 2-phosphoglycolate: step 1/1.</text>
</comment>
<keyword evidence="8 10" id="KW-0460">Magnesium</keyword>
<dbReference type="CDD" id="cd07512">
    <property type="entry name" value="HAD_PGPase"/>
    <property type="match status" value="1"/>
</dbReference>
<proteinExistence type="inferred from homology"/>
<comment type="cofactor">
    <cofactor evidence="2 10">
        <name>Mg(2+)</name>
        <dbReference type="ChEBI" id="CHEBI:18420"/>
    </cofactor>
</comment>
<comment type="similarity">
    <text evidence="4 10">Belongs to the HAD-like hydrolase superfamily. CbbY/CbbZ/Gph/YieH family.</text>
</comment>
<reference evidence="11 12" key="1">
    <citation type="submission" date="2020-08" db="EMBL/GenBank/DDBJ databases">
        <title>Genomic Encyclopedia of Type Strains, Phase IV (KMG-IV): sequencing the most valuable type-strain genomes for metagenomic binning, comparative biology and taxonomic classification.</title>
        <authorList>
            <person name="Goeker M."/>
        </authorList>
    </citation>
    <scope>NUCLEOTIDE SEQUENCE [LARGE SCALE GENOMIC DNA]</scope>
    <source>
        <strain evidence="11 12">DSM 25620</strain>
    </source>
</reference>
<dbReference type="GO" id="GO:0005829">
    <property type="term" value="C:cytosol"/>
    <property type="evidence" value="ECO:0007669"/>
    <property type="project" value="TreeGrafter"/>
</dbReference>
<dbReference type="RefSeq" id="WP_151159294.1">
    <property type="nucleotide sequence ID" value="NZ_JACHIL010000002.1"/>
</dbReference>
<comment type="function">
    <text evidence="10">Specifically catalyzes the dephosphorylation of 2-phosphoglycolate. Is involved in the dissimilation of the intracellular 2-phosphoglycolate formed during the DNA repair of 3'-phosphoglycolate ends, a major class of DNA lesions induced by oxidative stress.</text>
</comment>
<evidence type="ECO:0000256" key="3">
    <source>
        <dbReference type="ARBA" id="ARBA00004818"/>
    </source>
</evidence>
<accession>A0A7W8AI78</accession>
<dbReference type="GO" id="GO:0046295">
    <property type="term" value="P:glycolate biosynthetic process"/>
    <property type="evidence" value="ECO:0007669"/>
    <property type="project" value="UniProtKB-UniRule"/>
</dbReference>
<dbReference type="InterPro" id="IPR006439">
    <property type="entry name" value="HAD-SF_hydro_IA"/>
</dbReference>
<evidence type="ECO:0000256" key="10">
    <source>
        <dbReference type="HAMAP-Rule" id="MF_00495"/>
    </source>
</evidence>
<keyword evidence="7 10" id="KW-0378">Hydrolase</keyword>
<dbReference type="GO" id="GO:0005975">
    <property type="term" value="P:carbohydrate metabolic process"/>
    <property type="evidence" value="ECO:0007669"/>
    <property type="project" value="InterPro"/>
</dbReference>
<feature type="binding site" evidence="10">
    <location>
        <position position="17"/>
    </location>
    <ligand>
        <name>Mg(2+)</name>
        <dbReference type="ChEBI" id="CHEBI:18420"/>
    </ligand>
</feature>
<evidence type="ECO:0000256" key="4">
    <source>
        <dbReference type="ARBA" id="ARBA00006171"/>
    </source>
</evidence>
<keyword evidence="9 10" id="KW-0119">Carbohydrate metabolism</keyword>
<feature type="active site" description="Nucleophile" evidence="10">
    <location>
        <position position="17"/>
    </location>
</feature>
<dbReference type="PANTHER" id="PTHR43434">
    <property type="entry name" value="PHOSPHOGLYCOLATE PHOSPHATASE"/>
    <property type="match status" value="1"/>
</dbReference>
<dbReference type="Gene3D" id="1.10.150.240">
    <property type="entry name" value="Putative phosphatase, domain 2"/>
    <property type="match status" value="1"/>
</dbReference>
<name>A0A7W8AI78_9HYPH</name>
<organism evidence="11 12">
    <name type="scientific">Pseudochrobactrum saccharolyticum</name>
    <dbReference type="NCBI Taxonomy" id="354352"/>
    <lineage>
        <taxon>Bacteria</taxon>
        <taxon>Pseudomonadati</taxon>
        <taxon>Pseudomonadota</taxon>
        <taxon>Alphaproteobacteria</taxon>
        <taxon>Hyphomicrobiales</taxon>
        <taxon>Brucellaceae</taxon>
        <taxon>Pseudochrobactrum</taxon>
    </lineage>
</organism>
<evidence type="ECO:0000256" key="2">
    <source>
        <dbReference type="ARBA" id="ARBA00001946"/>
    </source>
</evidence>
<dbReference type="AlphaFoldDB" id="A0A7W8AI78"/>
<dbReference type="InterPro" id="IPR036412">
    <property type="entry name" value="HAD-like_sf"/>
</dbReference>
<dbReference type="Pfam" id="PF13419">
    <property type="entry name" value="HAD_2"/>
    <property type="match status" value="1"/>
</dbReference>
<dbReference type="SFLD" id="SFLDG01129">
    <property type="entry name" value="C1.5:_HAD__Beta-PGM__Phosphata"/>
    <property type="match status" value="1"/>
</dbReference>
<evidence type="ECO:0000256" key="5">
    <source>
        <dbReference type="ARBA" id="ARBA00013078"/>
    </source>
</evidence>
<dbReference type="InterPro" id="IPR050155">
    <property type="entry name" value="HAD-like_hydrolase_sf"/>
</dbReference>
<dbReference type="Proteomes" id="UP000531231">
    <property type="component" value="Unassembled WGS sequence"/>
</dbReference>
<evidence type="ECO:0000256" key="7">
    <source>
        <dbReference type="ARBA" id="ARBA00022801"/>
    </source>
</evidence>
<dbReference type="SUPFAM" id="SSF56784">
    <property type="entry name" value="HAD-like"/>
    <property type="match status" value="1"/>
</dbReference>
<dbReference type="SFLD" id="SFLDS00003">
    <property type="entry name" value="Haloacid_Dehalogenase"/>
    <property type="match status" value="1"/>
</dbReference>
<dbReference type="InterPro" id="IPR041492">
    <property type="entry name" value="HAD_2"/>
</dbReference>
<dbReference type="EMBL" id="JACHIL010000002">
    <property type="protein sequence ID" value="MBB5090710.1"/>
    <property type="molecule type" value="Genomic_DNA"/>
</dbReference>
<keyword evidence="12" id="KW-1185">Reference proteome</keyword>
<feature type="binding site" evidence="10">
    <location>
        <position position="19"/>
    </location>
    <ligand>
        <name>Mg(2+)</name>
        <dbReference type="ChEBI" id="CHEBI:18420"/>
    </ligand>
</feature>
<feature type="binding site" evidence="10">
    <location>
        <position position="179"/>
    </location>
    <ligand>
        <name>Mg(2+)</name>
        <dbReference type="ChEBI" id="CHEBI:18420"/>
    </ligand>
</feature>
<evidence type="ECO:0000313" key="12">
    <source>
        <dbReference type="Proteomes" id="UP000531231"/>
    </source>
</evidence>
<dbReference type="Gene3D" id="3.40.50.1000">
    <property type="entry name" value="HAD superfamily/HAD-like"/>
    <property type="match status" value="1"/>
</dbReference>
<gene>
    <name evidence="11" type="ORF">HNQ68_001234</name>
</gene>
<dbReference type="InterPro" id="IPR023198">
    <property type="entry name" value="PGP-like_dom2"/>
</dbReference>
<comment type="caution">
    <text evidence="11">The sequence shown here is derived from an EMBL/GenBank/DDBJ whole genome shotgun (WGS) entry which is preliminary data.</text>
</comment>
<dbReference type="UniPathway" id="UPA00865">
    <property type="reaction ID" value="UER00834"/>
</dbReference>
<dbReference type="GO" id="GO:0006281">
    <property type="term" value="P:DNA repair"/>
    <property type="evidence" value="ECO:0007669"/>
    <property type="project" value="TreeGrafter"/>
</dbReference>